<keyword evidence="3" id="KW-1185">Reference proteome</keyword>
<gene>
    <name evidence="2" type="ORF">NITINOP_3064</name>
</gene>
<feature type="transmembrane region" description="Helical" evidence="1">
    <location>
        <begin position="59"/>
        <end position="84"/>
    </location>
</feature>
<keyword evidence="1" id="KW-0472">Membrane</keyword>
<accession>A0A0S4L091</accession>
<keyword evidence="1" id="KW-1133">Transmembrane helix</keyword>
<evidence type="ECO:0000256" key="1">
    <source>
        <dbReference type="SAM" id="Phobius"/>
    </source>
</evidence>
<sequence length="122" mass="12760">MVVAMGPMGEVQMAGNQIVHVIAVRDGLMPAGCAVAMIRIVTLAAMGRRAGNGVLLRHVQAMFIDMVAMEVMQVAVMQIIRVAVMKNSGMAATGSVSMAVLIVNRVIAHGGGSFRGRLVASR</sequence>
<dbReference type="Proteomes" id="UP000066284">
    <property type="component" value="Chromosome 1"/>
</dbReference>
<protein>
    <submittedName>
        <fullName evidence="2">Uncharacterized protein</fullName>
    </submittedName>
</protein>
<dbReference type="KEGG" id="nio:NITINOP_3064"/>
<proteinExistence type="predicted"/>
<dbReference type="AlphaFoldDB" id="A0A0S4L091"/>
<evidence type="ECO:0000313" key="2">
    <source>
        <dbReference type="EMBL" id="CUQ68036.1"/>
    </source>
</evidence>
<name>A0A0S4L091_9BACT</name>
<keyword evidence="1" id="KW-0812">Transmembrane</keyword>
<reference evidence="3" key="1">
    <citation type="submission" date="2015-09" db="EMBL/GenBank/DDBJ databases">
        <authorList>
            <person name="Daims H."/>
        </authorList>
    </citation>
    <scope>NUCLEOTIDE SEQUENCE [LARGE SCALE GENOMIC DNA]</scope>
</reference>
<feature type="transmembrane region" description="Helical" evidence="1">
    <location>
        <begin position="28"/>
        <end position="47"/>
    </location>
</feature>
<evidence type="ECO:0000313" key="3">
    <source>
        <dbReference type="Proteomes" id="UP000066284"/>
    </source>
</evidence>
<organism evidence="2 3">
    <name type="scientific">Candidatus Nitrospira inopinata</name>
    <dbReference type="NCBI Taxonomy" id="1715989"/>
    <lineage>
        <taxon>Bacteria</taxon>
        <taxon>Pseudomonadati</taxon>
        <taxon>Nitrospirota</taxon>
        <taxon>Nitrospiria</taxon>
        <taxon>Nitrospirales</taxon>
        <taxon>Nitrospiraceae</taxon>
        <taxon>Nitrospira</taxon>
    </lineage>
</organism>
<dbReference type="STRING" id="1715989.NITINOP_3064"/>
<dbReference type="EMBL" id="LN885086">
    <property type="protein sequence ID" value="CUQ68036.1"/>
    <property type="molecule type" value="Genomic_DNA"/>
</dbReference>